<dbReference type="AlphaFoldDB" id="A0A8K0T126"/>
<protein>
    <submittedName>
        <fullName evidence="2">Uncharacterized protein</fullName>
    </submittedName>
</protein>
<feature type="region of interest" description="Disordered" evidence="1">
    <location>
        <begin position="1"/>
        <end position="57"/>
    </location>
</feature>
<evidence type="ECO:0000313" key="3">
    <source>
        <dbReference type="Proteomes" id="UP000813444"/>
    </source>
</evidence>
<feature type="compositionally biased region" description="Low complexity" evidence="1">
    <location>
        <begin position="20"/>
        <end position="29"/>
    </location>
</feature>
<sequence>MEDGPQILPPPTLEPISRPSSTSTSASATLPQLPGISSLNPSNGAASTGSPQLRYYAPPTKGAAVRKPWYSKKKKIPHAHLGSMISRCPGIAMRCRAKKKKSFCITPRLTFLSLPHSERRTRWHLSLLHPRHTTEPRLRPRLAVRESIWYVEFCYPSTLPNLPFICLSIYPLRDGAYLAMRRHRMDGPSQPCPANRYAPRLEIASSVASPSSLSPMMACITCTRHSTPLGLDLIRHFS</sequence>
<comment type="caution">
    <text evidence="2">The sequence shown here is derived from an EMBL/GenBank/DDBJ whole genome shotgun (WGS) entry which is preliminary data.</text>
</comment>
<accession>A0A8K0T126</accession>
<feature type="compositionally biased region" description="Polar residues" evidence="1">
    <location>
        <begin position="35"/>
        <end position="51"/>
    </location>
</feature>
<evidence type="ECO:0000313" key="2">
    <source>
        <dbReference type="EMBL" id="KAH7328298.1"/>
    </source>
</evidence>
<dbReference type="OrthoDB" id="10437073at2759"/>
<proteinExistence type="predicted"/>
<dbReference type="Proteomes" id="UP000813444">
    <property type="component" value="Unassembled WGS sequence"/>
</dbReference>
<dbReference type="EMBL" id="JAGPNK010000001">
    <property type="protein sequence ID" value="KAH7328298.1"/>
    <property type="molecule type" value="Genomic_DNA"/>
</dbReference>
<evidence type="ECO:0000256" key="1">
    <source>
        <dbReference type="SAM" id="MobiDB-lite"/>
    </source>
</evidence>
<reference evidence="2" key="1">
    <citation type="journal article" date="2021" name="Nat. Commun.">
        <title>Genetic determinants of endophytism in the Arabidopsis root mycobiome.</title>
        <authorList>
            <person name="Mesny F."/>
            <person name="Miyauchi S."/>
            <person name="Thiergart T."/>
            <person name="Pickel B."/>
            <person name="Atanasova L."/>
            <person name="Karlsson M."/>
            <person name="Huettel B."/>
            <person name="Barry K.W."/>
            <person name="Haridas S."/>
            <person name="Chen C."/>
            <person name="Bauer D."/>
            <person name="Andreopoulos W."/>
            <person name="Pangilinan J."/>
            <person name="LaButti K."/>
            <person name="Riley R."/>
            <person name="Lipzen A."/>
            <person name="Clum A."/>
            <person name="Drula E."/>
            <person name="Henrissat B."/>
            <person name="Kohler A."/>
            <person name="Grigoriev I.V."/>
            <person name="Martin F.M."/>
            <person name="Hacquard S."/>
        </authorList>
    </citation>
    <scope>NUCLEOTIDE SEQUENCE</scope>
    <source>
        <strain evidence="2">MPI-CAGE-CH-0235</strain>
    </source>
</reference>
<name>A0A8K0T126_9HYPO</name>
<gene>
    <name evidence="2" type="ORF">B0I35DRAFT_14429</name>
</gene>
<organism evidence="2 3">
    <name type="scientific">Stachybotrys elegans</name>
    <dbReference type="NCBI Taxonomy" id="80388"/>
    <lineage>
        <taxon>Eukaryota</taxon>
        <taxon>Fungi</taxon>
        <taxon>Dikarya</taxon>
        <taxon>Ascomycota</taxon>
        <taxon>Pezizomycotina</taxon>
        <taxon>Sordariomycetes</taxon>
        <taxon>Hypocreomycetidae</taxon>
        <taxon>Hypocreales</taxon>
        <taxon>Stachybotryaceae</taxon>
        <taxon>Stachybotrys</taxon>
    </lineage>
</organism>
<keyword evidence="3" id="KW-1185">Reference proteome</keyword>